<dbReference type="GO" id="GO:0008270">
    <property type="term" value="F:zinc ion binding"/>
    <property type="evidence" value="ECO:0007669"/>
    <property type="project" value="TreeGrafter"/>
</dbReference>
<evidence type="ECO:0000256" key="2">
    <source>
        <dbReference type="ARBA" id="ARBA00004414"/>
    </source>
</evidence>
<keyword evidence="7 8" id="KW-0472">Membrane</keyword>
<dbReference type="Pfam" id="PF10601">
    <property type="entry name" value="zf-LITAF-like"/>
    <property type="match status" value="1"/>
</dbReference>
<keyword evidence="12" id="KW-1185">Reference proteome</keyword>
<sequence>MAETLISFLQALLLLHSFNHVREATYQPQHVVYQAQPQGQTVLVSTQPVQSTPAVICVNNLGDTACMTTCNNCQQRVTTRVLYKAGTFSWVMCFVFIFFGLFCGCCLIPFFMDSFKDAHHSCPQCHTNLYVHKRM</sequence>
<dbReference type="GO" id="GO:0005634">
    <property type="term" value="C:nucleus"/>
    <property type="evidence" value="ECO:0007669"/>
    <property type="project" value="TreeGrafter"/>
</dbReference>
<dbReference type="OrthoDB" id="4713066at2759"/>
<evidence type="ECO:0000256" key="4">
    <source>
        <dbReference type="ARBA" id="ARBA00005975"/>
    </source>
</evidence>
<feature type="transmembrane region" description="Helical" evidence="8">
    <location>
        <begin position="88"/>
        <end position="111"/>
    </location>
</feature>
<dbReference type="PANTHER" id="PTHR23292:SF28">
    <property type="entry name" value="LIPOPOLYSACCHARIDE-INDUCED TUMOR NECROSIS FACTOR-ALPHA FACTOR-LIKE"/>
    <property type="match status" value="1"/>
</dbReference>
<proteinExistence type="inferred from homology"/>
<dbReference type="Proteomes" id="UP001046870">
    <property type="component" value="Chromosome 1"/>
</dbReference>
<evidence type="ECO:0000256" key="3">
    <source>
        <dbReference type="ARBA" id="ARBA00004630"/>
    </source>
</evidence>
<reference evidence="11" key="1">
    <citation type="submission" date="2021-01" db="EMBL/GenBank/DDBJ databases">
        <authorList>
            <person name="Zahm M."/>
            <person name="Roques C."/>
            <person name="Cabau C."/>
            <person name="Klopp C."/>
            <person name="Donnadieu C."/>
            <person name="Jouanno E."/>
            <person name="Lampietro C."/>
            <person name="Louis A."/>
            <person name="Herpin A."/>
            <person name="Echchiki A."/>
            <person name="Berthelot C."/>
            <person name="Parey E."/>
            <person name="Roest-Crollius H."/>
            <person name="Braasch I."/>
            <person name="Postlethwait J."/>
            <person name="Bobe J."/>
            <person name="Montfort J."/>
            <person name="Bouchez O."/>
            <person name="Begum T."/>
            <person name="Mejri S."/>
            <person name="Adams A."/>
            <person name="Chen W.-J."/>
            <person name="Guiguen Y."/>
        </authorList>
    </citation>
    <scope>NUCLEOTIDE SEQUENCE</scope>
    <source>
        <strain evidence="11">YG-15Mar2019-1</strain>
        <tissue evidence="11">Brain</tissue>
    </source>
</reference>
<dbReference type="GO" id="GO:0098574">
    <property type="term" value="C:cytoplasmic side of lysosomal membrane"/>
    <property type="evidence" value="ECO:0007669"/>
    <property type="project" value="TreeGrafter"/>
</dbReference>
<evidence type="ECO:0000259" key="10">
    <source>
        <dbReference type="PROSITE" id="PS51837"/>
    </source>
</evidence>
<comment type="similarity">
    <text evidence="4">Belongs to the CDIP1/LITAF family.</text>
</comment>
<evidence type="ECO:0000256" key="6">
    <source>
        <dbReference type="ARBA" id="ARBA00022833"/>
    </source>
</evidence>
<dbReference type="GO" id="GO:0098560">
    <property type="term" value="C:cytoplasmic side of late endosome membrane"/>
    <property type="evidence" value="ECO:0007669"/>
    <property type="project" value="TreeGrafter"/>
</dbReference>
<evidence type="ECO:0000256" key="8">
    <source>
        <dbReference type="SAM" id="Phobius"/>
    </source>
</evidence>
<dbReference type="PROSITE" id="PS51837">
    <property type="entry name" value="LITAF"/>
    <property type="match status" value="1"/>
</dbReference>
<dbReference type="InterPro" id="IPR006629">
    <property type="entry name" value="LITAF"/>
</dbReference>
<keyword evidence="8" id="KW-1133">Transmembrane helix</keyword>
<accession>A0A9D3QKZ3</accession>
<dbReference type="InterPro" id="IPR037519">
    <property type="entry name" value="LITAF_fam"/>
</dbReference>
<keyword evidence="6" id="KW-0862">Zinc</keyword>
<comment type="caution">
    <text evidence="11">The sequence shown here is derived from an EMBL/GenBank/DDBJ whole genome shotgun (WGS) entry which is preliminary data.</text>
</comment>
<dbReference type="PANTHER" id="PTHR23292">
    <property type="entry name" value="LIPOPOLYSACCHARIDE-INDUCED TUMOR NECROSIS FACTOR-ALPHA FACTOR"/>
    <property type="match status" value="1"/>
</dbReference>
<evidence type="ECO:0000256" key="5">
    <source>
        <dbReference type="ARBA" id="ARBA00022723"/>
    </source>
</evidence>
<feature type="domain" description="LITAF" evidence="10">
    <location>
        <begin position="46"/>
        <end position="134"/>
    </location>
</feature>
<evidence type="ECO:0000256" key="1">
    <source>
        <dbReference type="ARBA" id="ARBA00004125"/>
    </source>
</evidence>
<gene>
    <name evidence="11" type="ORF">MATL_G00008910</name>
</gene>
<feature type="signal peptide" evidence="9">
    <location>
        <begin position="1"/>
        <end position="24"/>
    </location>
</feature>
<organism evidence="11 12">
    <name type="scientific">Megalops atlanticus</name>
    <name type="common">Tarpon</name>
    <name type="synonym">Clupea gigantea</name>
    <dbReference type="NCBI Taxonomy" id="7932"/>
    <lineage>
        <taxon>Eukaryota</taxon>
        <taxon>Metazoa</taxon>
        <taxon>Chordata</taxon>
        <taxon>Craniata</taxon>
        <taxon>Vertebrata</taxon>
        <taxon>Euteleostomi</taxon>
        <taxon>Actinopterygii</taxon>
        <taxon>Neopterygii</taxon>
        <taxon>Teleostei</taxon>
        <taxon>Elopiformes</taxon>
        <taxon>Megalopidae</taxon>
        <taxon>Megalops</taxon>
    </lineage>
</organism>
<keyword evidence="8" id="KW-0812">Transmembrane</keyword>
<name>A0A9D3QKZ3_MEGAT</name>
<evidence type="ECO:0000313" key="12">
    <source>
        <dbReference type="Proteomes" id="UP001046870"/>
    </source>
</evidence>
<keyword evidence="5" id="KW-0479">Metal-binding</keyword>
<comment type="subcellular location">
    <subcellularLocation>
        <location evidence="1">Endosome membrane</location>
        <topology evidence="1">Peripheral membrane protein</topology>
        <orientation evidence="1">Cytoplasmic side</orientation>
    </subcellularLocation>
    <subcellularLocation>
        <location evidence="2">Late endosome membrane</location>
    </subcellularLocation>
    <subcellularLocation>
        <location evidence="3">Lysosome membrane</location>
        <topology evidence="3">Peripheral membrane protein</topology>
        <orientation evidence="3">Cytoplasmic side</orientation>
    </subcellularLocation>
</comment>
<feature type="chain" id="PRO_5038889930" description="LITAF domain-containing protein" evidence="9">
    <location>
        <begin position="25"/>
        <end position="135"/>
    </location>
</feature>
<evidence type="ECO:0000256" key="7">
    <source>
        <dbReference type="ARBA" id="ARBA00023136"/>
    </source>
</evidence>
<keyword evidence="9" id="KW-0732">Signal</keyword>
<evidence type="ECO:0000313" key="11">
    <source>
        <dbReference type="EMBL" id="KAG7491902.1"/>
    </source>
</evidence>
<dbReference type="AlphaFoldDB" id="A0A9D3QKZ3"/>
<dbReference type="EMBL" id="JAFDVH010000001">
    <property type="protein sequence ID" value="KAG7491902.1"/>
    <property type="molecule type" value="Genomic_DNA"/>
</dbReference>
<dbReference type="SMART" id="SM00714">
    <property type="entry name" value="LITAF"/>
    <property type="match status" value="1"/>
</dbReference>
<protein>
    <recommendedName>
        <fullName evidence="10">LITAF domain-containing protein</fullName>
    </recommendedName>
</protein>
<evidence type="ECO:0000256" key="9">
    <source>
        <dbReference type="SAM" id="SignalP"/>
    </source>
</evidence>